<keyword evidence="3" id="KW-1185">Reference proteome</keyword>
<dbReference type="STRING" id="41047.A0A397GHC6"/>
<dbReference type="PANTHER" id="PTHR17630:SF44">
    <property type="entry name" value="PROTEIN AIM2"/>
    <property type="match status" value="1"/>
</dbReference>
<sequence>MASKPPSACCTTGFRHEGNPSGELKNVEGVKTYISHPTGNKAPSNVIIIMSDIFGIYINSQLLADEFAANGYLALIPDILQGDALTHADMESGKVDLKDWIKNHQPTHIDPIIESTIKYARQELGAKKIAAAGYCFGAKYVCRFLKNKKLDVGYLAHPSFVSHEELGAITGPLTIAAAEIDQIFTAQLRHESEDILNKAGQPWQISLYGGVSHGFAVRTDLSNKSFKFAKEQAFAQALSWFNHYM</sequence>
<evidence type="ECO:0000313" key="3">
    <source>
        <dbReference type="Proteomes" id="UP000215305"/>
    </source>
</evidence>
<accession>A0A397GHC6</accession>
<reference evidence="2" key="1">
    <citation type="submission" date="2018-08" db="EMBL/GenBank/DDBJ databases">
        <title>Draft genome sequence of azole-resistant Aspergillus thermomutatus (Neosartorya pseudofischeri) strain HMR AF 39, isolated from a human nasal aspirate.</title>
        <authorList>
            <person name="Parent-Michaud M."/>
            <person name="Dufresne P.J."/>
            <person name="Fournier E."/>
            <person name="Martineau C."/>
            <person name="Moreira S."/>
            <person name="Perkins V."/>
            <person name="De Repentigny L."/>
            <person name="Dufresne S.F."/>
        </authorList>
    </citation>
    <scope>NUCLEOTIDE SEQUENCE [LARGE SCALE GENOMIC DNA]</scope>
    <source>
        <strain evidence="2">HMR AF 39</strain>
    </source>
</reference>
<organism evidence="2 3">
    <name type="scientific">Aspergillus thermomutatus</name>
    <name type="common">Neosartorya pseudofischeri</name>
    <dbReference type="NCBI Taxonomy" id="41047"/>
    <lineage>
        <taxon>Eukaryota</taxon>
        <taxon>Fungi</taxon>
        <taxon>Dikarya</taxon>
        <taxon>Ascomycota</taxon>
        <taxon>Pezizomycotina</taxon>
        <taxon>Eurotiomycetes</taxon>
        <taxon>Eurotiomycetidae</taxon>
        <taxon>Eurotiales</taxon>
        <taxon>Aspergillaceae</taxon>
        <taxon>Aspergillus</taxon>
        <taxon>Aspergillus subgen. Fumigati</taxon>
    </lineage>
</organism>
<evidence type="ECO:0000259" key="1">
    <source>
        <dbReference type="Pfam" id="PF01738"/>
    </source>
</evidence>
<gene>
    <name evidence="2" type="ORF">CDV56_104205</name>
</gene>
<comment type="caution">
    <text evidence="2">The sequence shown here is derived from an EMBL/GenBank/DDBJ whole genome shotgun (WGS) entry which is preliminary data.</text>
</comment>
<protein>
    <recommendedName>
        <fullName evidence="1">Dienelactone hydrolase domain-containing protein</fullName>
    </recommendedName>
</protein>
<dbReference type="EMBL" id="NKHU02000161">
    <property type="protein sequence ID" value="RHZ50382.1"/>
    <property type="molecule type" value="Genomic_DNA"/>
</dbReference>
<dbReference type="PANTHER" id="PTHR17630">
    <property type="entry name" value="DIENELACTONE HYDROLASE"/>
    <property type="match status" value="1"/>
</dbReference>
<evidence type="ECO:0000313" key="2">
    <source>
        <dbReference type="EMBL" id="RHZ50382.1"/>
    </source>
</evidence>
<dbReference type="Proteomes" id="UP000215305">
    <property type="component" value="Unassembled WGS sequence"/>
</dbReference>
<dbReference type="RefSeq" id="XP_026612721.1">
    <property type="nucleotide sequence ID" value="XM_026757824.1"/>
</dbReference>
<dbReference type="GeneID" id="38126179"/>
<proteinExistence type="predicted"/>
<dbReference type="InterPro" id="IPR002925">
    <property type="entry name" value="Dienelactn_hydro"/>
</dbReference>
<dbReference type="VEuPathDB" id="FungiDB:CDV56_104205"/>
<name>A0A397GHC6_ASPTH</name>
<dbReference type="OrthoDB" id="17560at2759"/>
<dbReference type="Pfam" id="PF01738">
    <property type="entry name" value="DLH"/>
    <property type="match status" value="1"/>
</dbReference>
<dbReference type="Gene3D" id="3.40.50.1820">
    <property type="entry name" value="alpha/beta hydrolase"/>
    <property type="match status" value="1"/>
</dbReference>
<dbReference type="InterPro" id="IPR029058">
    <property type="entry name" value="AB_hydrolase_fold"/>
</dbReference>
<dbReference type="AlphaFoldDB" id="A0A397GHC6"/>
<dbReference type="GO" id="GO:0016787">
    <property type="term" value="F:hydrolase activity"/>
    <property type="evidence" value="ECO:0007669"/>
    <property type="project" value="InterPro"/>
</dbReference>
<dbReference type="SUPFAM" id="SSF53474">
    <property type="entry name" value="alpha/beta-Hydrolases"/>
    <property type="match status" value="1"/>
</dbReference>
<feature type="domain" description="Dienelactone hydrolase" evidence="1">
    <location>
        <begin position="31"/>
        <end position="244"/>
    </location>
</feature>